<dbReference type="Proteomes" id="UP000242498">
    <property type="component" value="Chromosome I"/>
</dbReference>
<protein>
    <submittedName>
        <fullName evidence="1">Uncharacterized protein</fullName>
    </submittedName>
</protein>
<proteinExistence type="predicted"/>
<name>A0A285BUL1_9PROT</name>
<reference evidence="1 2" key="1">
    <citation type="submission" date="2017-08" db="EMBL/GenBank/DDBJ databases">
        <authorList>
            <person name="de Groot N.N."/>
        </authorList>
    </citation>
    <scope>NUCLEOTIDE SEQUENCE [LARGE SCALE GENOMIC DNA]</scope>
    <source>
        <strain evidence="1 2">Nm15</strain>
    </source>
</reference>
<gene>
    <name evidence="1" type="ORF">SAMN06296273_0439</name>
</gene>
<dbReference type="AlphaFoldDB" id="A0A285BUL1"/>
<evidence type="ECO:0000313" key="1">
    <source>
        <dbReference type="EMBL" id="SNX58977.1"/>
    </source>
</evidence>
<organism evidence="1 2">
    <name type="scientific">Nitrosomonas ureae</name>
    <dbReference type="NCBI Taxonomy" id="44577"/>
    <lineage>
        <taxon>Bacteria</taxon>
        <taxon>Pseudomonadati</taxon>
        <taxon>Pseudomonadota</taxon>
        <taxon>Betaproteobacteria</taxon>
        <taxon>Nitrosomonadales</taxon>
        <taxon>Nitrosomonadaceae</taxon>
        <taxon>Nitrosomonas</taxon>
    </lineage>
</organism>
<sequence>MVFSCPLRSTSKGNFSKRNINHSINKLKRGLCNMLTKQFKRFTHTALATALLLGLSQNVLSHTRLEIPVGVEGVRITNNVVIGHGCGDGTFTTKSSVVFPDGVDSIVKVNGTVSTDTIDAHVTNWGNLFQKVLDPSVFKAEDEKTDDNGNVVGFYVKDGKMPDHYASYLKFRAGAVLFEPTSCASSVKIVLAIADICKPTTIAGFAEGKLNLWTPAVGSDYDGPGLHGFDSPATYTVTRDLAKNPLPGSCSATGDTVDLIPSAAQINRDMPIKNQKGVQIWPKP</sequence>
<accession>A0A285BUL1</accession>
<dbReference type="EMBL" id="LT907782">
    <property type="protein sequence ID" value="SNX58977.1"/>
    <property type="molecule type" value="Genomic_DNA"/>
</dbReference>
<evidence type="ECO:0000313" key="2">
    <source>
        <dbReference type="Proteomes" id="UP000242498"/>
    </source>
</evidence>